<sequence length="213" mass="23549">MIFIVNVMLRYILIIRLRVMYRQSRKISIFLVGISLACTIICGVILAISSSTISGEELVLSGTYQCILSGNSGYPLSEPWILGILWEFLVLCLAAWIAIKHLRELQRPSPGRDCFVMLIKTHVFYFAAHAAVSCLVTVSLLSPQISGSSSVETEIYSGILEIFLFVQMFVLGPRLLLSVREYHANLIADSETGTNLTTIVFQEDIPVSTGDGV</sequence>
<accession>A0A9P7DYR3</accession>
<keyword evidence="1" id="KW-0472">Membrane</keyword>
<proteinExistence type="predicted"/>
<feature type="transmembrane region" description="Helical" evidence="1">
    <location>
        <begin position="123"/>
        <end position="143"/>
    </location>
</feature>
<dbReference type="EMBL" id="JABBWE010000002">
    <property type="protein sequence ID" value="KAG1806444.1"/>
    <property type="molecule type" value="Genomic_DNA"/>
</dbReference>
<dbReference type="GeneID" id="64604004"/>
<feature type="transmembrane region" description="Helical" evidence="1">
    <location>
        <begin position="80"/>
        <end position="102"/>
    </location>
</feature>
<keyword evidence="1" id="KW-0812">Transmembrane</keyword>
<dbReference type="RefSeq" id="XP_041166915.1">
    <property type="nucleotide sequence ID" value="XM_041310240.1"/>
</dbReference>
<dbReference type="Proteomes" id="UP000719766">
    <property type="component" value="Unassembled WGS sequence"/>
</dbReference>
<organism evidence="2 3">
    <name type="scientific">Suillus plorans</name>
    <dbReference type="NCBI Taxonomy" id="116603"/>
    <lineage>
        <taxon>Eukaryota</taxon>
        <taxon>Fungi</taxon>
        <taxon>Dikarya</taxon>
        <taxon>Basidiomycota</taxon>
        <taxon>Agaricomycotina</taxon>
        <taxon>Agaricomycetes</taxon>
        <taxon>Agaricomycetidae</taxon>
        <taxon>Boletales</taxon>
        <taxon>Suillineae</taxon>
        <taxon>Suillaceae</taxon>
        <taxon>Suillus</taxon>
    </lineage>
</organism>
<feature type="transmembrane region" description="Helical" evidence="1">
    <location>
        <begin position="27"/>
        <end position="48"/>
    </location>
</feature>
<keyword evidence="1" id="KW-1133">Transmembrane helix</keyword>
<evidence type="ECO:0000256" key="1">
    <source>
        <dbReference type="SAM" id="Phobius"/>
    </source>
</evidence>
<dbReference type="OrthoDB" id="2660482at2759"/>
<protein>
    <submittedName>
        <fullName evidence="2">Uncharacterized protein</fullName>
    </submittedName>
</protein>
<comment type="caution">
    <text evidence="2">The sequence shown here is derived from an EMBL/GenBank/DDBJ whole genome shotgun (WGS) entry which is preliminary data.</text>
</comment>
<feature type="transmembrane region" description="Helical" evidence="1">
    <location>
        <begin position="155"/>
        <end position="177"/>
    </location>
</feature>
<dbReference type="AlphaFoldDB" id="A0A9P7DYR3"/>
<gene>
    <name evidence="2" type="ORF">HD556DRAFT_312685</name>
</gene>
<keyword evidence="3" id="KW-1185">Reference proteome</keyword>
<evidence type="ECO:0000313" key="2">
    <source>
        <dbReference type="EMBL" id="KAG1806444.1"/>
    </source>
</evidence>
<reference evidence="2" key="1">
    <citation type="journal article" date="2020" name="New Phytol.">
        <title>Comparative genomics reveals dynamic genome evolution in host specialist ectomycorrhizal fungi.</title>
        <authorList>
            <person name="Lofgren L.A."/>
            <person name="Nguyen N.H."/>
            <person name="Vilgalys R."/>
            <person name="Ruytinx J."/>
            <person name="Liao H.L."/>
            <person name="Branco S."/>
            <person name="Kuo A."/>
            <person name="LaButti K."/>
            <person name="Lipzen A."/>
            <person name="Andreopoulos W."/>
            <person name="Pangilinan J."/>
            <person name="Riley R."/>
            <person name="Hundley H."/>
            <person name="Na H."/>
            <person name="Barry K."/>
            <person name="Grigoriev I.V."/>
            <person name="Stajich J.E."/>
            <person name="Kennedy P.G."/>
        </authorList>
    </citation>
    <scope>NUCLEOTIDE SEQUENCE</scope>
    <source>
        <strain evidence="2">S12</strain>
    </source>
</reference>
<name>A0A9P7DYR3_9AGAM</name>
<evidence type="ECO:0000313" key="3">
    <source>
        <dbReference type="Proteomes" id="UP000719766"/>
    </source>
</evidence>